<sequence length="100" mass="10357">MLGGVLRGAAVGDDLDGARHCVGHRVMVPPPGARAKGTGTTGASEMSDIKDARRYTGAAYSALTGHGKGFAQELVRHVERSVGPISPEISEAVCDEERAL</sequence>
<proteinExistence type="predicted"/>
<keyword evidence="3" id="KW-1185">Reference proteome</keyword>
<dbReference type="Proteomes" id="UP000600026">
    <property type="component" value="Unassembled WGS sequence"/>
</dbReference>
<comment type="caution">
    <text evidence="2">The sequence shown here is derived from an EMBL/GenBank/DDBJ whole genome shotgun (WGS) entry which is preliminary data.</text>
</comment>
<gene>
    <name evidence="2" type="ORF">Sxan_58780</name>
</gene>
<organism evidence="2 3">
    <name type="scientific">Streptomyces xanthophaeus</name>
    <dbReference type="NCBI Taxonomy" id="67385"/>
    <lineage>
        <taxon>Bacteria</taxon>
        <taxon>Bacillati</taxon>
        <taxon>Actinomycetota</taxon>
        <taxon>Actinomycetes</taxon>
        <taxon>Kitasatosporales</taxon>
        <taxon>Streptomycetaceae</taxon>
        <taxon>Streptomyces</taxon>
    </lineage>
</organism>
<protein>
    <submittedName>
        <fullName evidence="2">Uncharacterized protein</fullName>
    </submittedName>
</protein>
<accession>A0A919H2V1</accession>
<dbReference type="EMBL" id="BNEE01000006">
    <property type="protein sequence ID" value="GHI88514.1"/>
    <property type="molecule type" value="Genomic_DNA"/>
</dbReference>
<evidence type="ECO:0000313" key="3">
    <source>
        <dbReference type="Proteomes" id="UP000600026"/>
    </source>
</evidence>
<feature type="region of interest" description="Disordered" evidence="1">
    <location>
        <begin position="26"/>
        <end position="45"/>
    </location>
</feature>
<dbReference type="AlphaFoldDB" id="A0A919H2V1"/>
<reference evidence="2" key="1">
    <citation type="submission" date="2020-09" db="EMBL/GenBank/DDBJ databases">
        <title>Whole genome shotgun sequence of Streptomyces xanthophaeus NBRC 12829.</title>
        <authorList>
            <person name="Komaki H."/>
            <person name="Tamura T."/>
        </authorList>
    </citation>
    <scope>NUCLEOTIDE SEQUENCE</scope>
    <source>
        <strain evidence="2">NBRC 12829</strain>
    </source>
</reference>
<evidence type="ECO:0000256" key="1">
    <source>
        <dbReference type="SAM" id="MobiDB-lite"/>
    </source>
</evidence>
<name>A0A919H2V1_9ACTN</name>
<feature type="compositionally biased region" description="Low complexity" evidence="1">
    <location>
        <begin position="33"/>
        <end position="43"/>
    </location>
</feature>
<evidence type="ECO:0000313" key="2">
    <source>
        <dbReference type="EMBL" id="GHI88514.1"/>
    </source>
</evidence>